<proteinExistence type="inferred from homology"/>
<organism evidence="6">
    <name type="scientific">Anthurium amnicola</name>
    <dbReference type="NCBI Taxonomy" id="1678845"/>
    <lineage>
        <taxon>Eukaryota</taxon>
        <taxon>Viridiplantae</taxon>
        <taxon>Streptophyta</taxon>
        <taxon>Embryophyta</taxon>
        <taxon>Tracheophyta</taxon>
        <taxon>Spermatophyta</taxon>
        <taxon>Magnoliopsida</taxon>
        <taxon>Liliopsida</taxon>
        <taxon>Araceae</taxon>
        <taxon>Pothoideae</taxon>
        <taxon>Potheae</taxon>
        <taxon>Anthurium</taxon>
    </lineage>
</organism>
<dbReference type="GO" id="GO:0005179">
    <property type="term" value="F:hormone activity"/>
    <property type="evidence" value="ECO:0007669"/>
    <property type="project" value="UniProtKB-KW"/>
</dbReference>
<dbReference type="GO" id="GO:0019722">
    <property type="term" value="P:calcium-mediated signaling"/>
    <property type="evidence" value="ECO:0007669"/>
    <property type="project" value="TreeGrafter"/>
</dbReference>
<gene>
    <name evidence="6" type="primary">1a_2</name>
    <name evidence="6" type="ORF">g.14070</name>
</gene>
<protein>
    <submittedName>
        <fullName evidence="6">Replicase polyprotein 1a</fullName>
    </submittedName>
</protein>
<evidence type="ECO:0000256" key="5">
    <source>
        <dbReference type="SAM" id="MobiDB-lite"/>
    </source>
</evidence>
<dbReference type="GO" id="GO:0009506">
    <property type="term" value="C:plasmodesma"/>
    <property type="evidence" value="ECO:0007669"/>
    <property type="project" value="TreeGrafter"/>
</dbReference>
<accession>A0A1D1XUK0</accession>
<dbReference type="PANTHER" id="PTHR33136">
    <property type="entry name" value="RAPID ALKALINIZATION FACTOR-LIKE"/>
    <property type="match status" value="1"/>
</dbReference>
<dbReference type="EMBL" id="GDJX01021878">
    <property type="protein sequence ID" value="JAT46058.1"/>
    <property type="molecule type" value="Transcribed_RNA"/>
</dbReference>
<evidence type="ECO:0000313" key="6">
    <source>
        <dbReference type="EMBL" id="JAT46058.1"/>
    </source>
</evidence>
<evidence type="ECO:0000256" key="2">
    <source>
        <dbReference type="ARBA" id="ARBA00022702"/>
    </source>
</evidence>
<evidence type="ECO:0000256" key="4">
    <source>
        <dbReference type="ARBA" id="ARBA00023157"/>
    </source>
</evidence>
<keyword evidence="3" id="KW-0732">Signal</keyword>
<dbReference type="Pfam" id="PF05498">
    <property type="entry name" value="RALF"/>
    <property type="match status" value="1"/>
</dbReference>
<reference evidence="6" key="1">
    <citation type="submission" date="2015-07" db="EMBL/GenBank/DDBJ databases">
        <title>Transcriptome Assembly of Anthurium amnicola.</title>
        <authorList>
            <person name="Suzuki J."/>
        </authorList>
    </citation>
    <scope>NUCLEOTIDE SEQUENCE</scope>
</reference>
<name>A0A1D1XUK0_9ARAE</name>
<feature type="compositionally biased region" description="Pro residues" evidence="5">
    <location>
        <begin position="14"/>
        <end position="25"/>
    </location>
</feature>
<evidence type="ECO:0000256" key="1">
    <source>
        <dbReference type="ARBA" id="ARBA00009178"/>
    </source>
</evidence>
<feature type="region of interest" description="Disordered" evidence="5">
    <location>
        <begin position="1"/>
        <end position="25"/>
    </location>
</feature>
<dbReference type="InterPro" id="IPR008801">
    <property type="entry name" value="RALF"/>
</dbReference>
<keyword evidence="2" id="KW-0372">Hormone</keyword>
<comment type="similarity">
    <text evidence="1">Belongs to the plant rapid alkalinization factor (RALF) family.</text>
</comment>
<dbReference type="PANTHER" id="PTHR33136:SF6">
    <property type="entry name" value="PROTEIN RALF-LIKE 34"/>
    <property type="match status" value="1"/>
</dbReference>
<evidence type="ECO:0000256" key="3">
    <source>
        <dbReference type="ARBA" id="ARBA00022729"/>
    </source>
</evidence>
<feature type="non-terminal residue" evidence="6">
    <location>
        <position position="1"/>
    </location>
</feature>
<keyword evidence="4" id="KW-1015">Disulfide bond</keyword>
<dbReference type="AlphaFoldDB" id="A0A1D1XUK0"/>
<sequence length="187" mass="20543">SLQTRACDRSYNPGPLPLPPSPPTISPSIDLPTVVTPLTLSHSLSLPAKPSMAFSPRLSLLLLLLLSLSCCGDRSALRAWAQVDDTSLQLMMDAFEWPTTTSVYPLGDMEEMEGEGVDISTGGVSGVRRALFWRLIHYYISYGALAANRIPCPPRSGRSYYTHNCYRARGPVNPYHRGCNAITRCRS</sequence>